<name>A0A7J7K373_BUGNE</name>
<dbReference type="CDD" id="cd07343">
    <property type="entry name" value="M48A_Zmpste24p_like"/>
    <property type="match status" value="1"/>
</dbReference>
<reference evidence="12" key="1">
    <citation type="submission" date="2020-06" db="EMBL/GenBank/DDBJ databases">
        <title>Draft genome of Bugula neritina, a colonial animal packing powerful symbionts and potential medicines.</title>
        <authorList>
            <person name="Rayko M."/>
        </authorList>
    </citation>
    <scope>NUCLEOTIDE SEQUENCE [LARGE SCALE GENOMIC DNA]</scope>
    <source>
        <strain evidence="12">Kwan_BN1</strain>
    </source>
</reference>
<comment type="subcellular location">
    <subcellularLocation>
        <location evidence="8">Endoplasmic reticulum membrane</location>
        <topology evidence="8">Multi-pass membrane protein</topology>
    </subcellularLocation>
</comment>
<sequence>MKPGIVELDGNYILWTVLAFIWLTYLWETYLTWRQRCIYTNAKSVPAEIESIMDQETYDKSRRYQLDKTNFGLVHGVFNQIETAVVLTFGGLPYIWGVSGDILRSFGYAAEEYEITHSLVFLFLAAIYGTVTSLPWTVYSTFVIEERHGFNKQTMSFFIKDQIKSFVIFQSITLVIMSGLIYIIKVGGDYFFIYCWVFVIVVSLVMITIYPDYIAPLFDKFTPLPEGDLKTEIEKLAASIKFPLTKLYVVEGSKRSSHSNAYFYGFFKNKRIVLFDTLLENYKPPKDESEKDKESSAAGDSQEEETTEEVKESKTEEKVEPKKGCTDDEVVAVLSHELGHWSLNHVFKNFFIGQVCLYTGLVHKIILSLTSSILLLLSCN</sequence>
<dbReference type="EMBL" id="VXIV02001490">
    <property type="protein sequence ID" value="KAF6032677.1"/>
    <property type="molecule type" value="Genomic_DNA"/>
</dbReference>
<organism evidence="12 13">
    <name type="scientific">Bugula neritina</name>
    <name type="common">Brown bryozoan</name>
    <name type="synonym">Sertularia neritina</name>
    <dbReference type="NCBI Taxonomy" id="10212"/>
    <lineage>
        <taxon>Eukaryota</taxon>
        <taxon>Metazoa</taxon>
        <taxon>Spiralia</taxon>
        <taxon>Lophotrochozoa</taxon>
        <taxon>Bryozoa</taxon>
        <taxon>Gymnolaemata</taxon>
        <taxon>Cheilostomatida</taxon>
        <taxon>Flustrina</taxon>
        <taxon>Buguloidea</taxon>
        <taxon>Bugulidae</taxon>
        <taxon>Bugula</taxon>
    </lineage>
</organism>
<feature type="binding site" evidence="7">
    <location>
        <position position="336"/>
    </location>
    <ligand>
        <name>Zn(2+)</name>
        <dbReference type="ChEBI" id="CHEBI:29105"/>
        <note>catalytic</note>
    </ligand>
</feature>
<keyword evidence="8" id="KW-0472">Membrane</keyword>
<evidence type="ECO:0000256" key="5">
    <source>
        <dbReference type="ARBA" id="ARBA00023049"/>
    </source>
</evidence>
<dbReference type="PANTHER" id="PTHR10120">
    <property type="entry name" value="CAAX PRENYL PROTEASE 1"/>
    <property type="match status" value="1"/>
</dbReference>
<dbReference type="GO" id="GO:0005789">
    <property type="term" value="C:endoplasmic reticulum membrane"/>
    <property type="evidence" value="ECO:0007669"/>
    <property type="project" value="UniProtKB-SubCell"/>
</dbReference>
<dbReference type="Gene3D" id="3.30.2010.10">
    <property type="entry name" value="Metalloproteases ('zincins'), catalytic domain"/>
    <property type="match status" value="1"/>
</dbReference>
<keyword evidence="13" id="KW-1185">Reference proteome</keyword>
<dbReference type="InterPro" id="IPR027057">
    <property type="entry name" value="CAXX_Prtase_1"/>
</dbReference>
<evidence type="ECO:0000259" key="10">
    <source>
        <dbReference type="Pfam" id="PF01435"/>
    </source>
</evidence>
<dbReference type="AlphaFoldDB" id="A0A7J7K373"/>
<dbReference type="OrthoDB" id="360839at2759"/>
<evidence type="ECO:0000256" key="1">
    <source>
        <dbReference type="ARBA" id="ARBA00022670"/>
    </source>
</evidence>
<feature type="binding site" evidence="7">
    <location>
        <position position="340"/>
    </location>
    <ligand>
        <name>Zn(2+)</name>
        <dbReference type="ChEBI" id="CHEBI:29105"/>
        <note>catalytic</note>
    </ligand>
</feature>
<comment type="caution">
    <text evidence="12">The sequence shown here is derived from an EMBL/GenBank/DDBJ whole genome shotgun (WGS) entry which is preliminary data.</text>
</comment>
<evidence type="ECO:0000259" key="11">
    <source>
        <dbReference type="Pfam" id="PF16491"/>
    </source>
</evidence>
<feature type="transmembrane region" description="Helical" evidence="8">
    <location>
        <begin position="190"/>
        <end position="210"/>
    </location>
</feature>
<evidence type="ECO:0000256" key="3">
    <source>
        <dbReference type="ARBA" id="ARBA00022801"/>
    </source>
</evidence>
<feature type="domain" description="Peptidase M48" evidence="10">
    <location>
        <begin position="224"/>
        <end position="356"/>
    </location>
</feature>
<dbReference type="Proteomes" id="UP000593567">
    <property type="component" value="Unassembled WGS sequence"/>
</dbReference>
<dbReference type="GO" id="GO:0004222">
    <property type="term" value="F:metalloendopeptidase activity"/>
    <property type="evidence" value="ECO:0007669"/>
    <property type="project" value="UniProtKB-UniRule"/>
</dbReference>
<feature type="transmembrane region" description="Helical" evidence="8">
    <location>
        <begin position="165"/>
        <end position="184"/>
    </location>
</feature>
<feature type="region of interest" description="Disordered" evidence="9">
    <location>
        <begin position="285"/>
        <end position="322"/>
    </location>
</feature>
<evidence type="ECO:0000256" key="2">
    <source>
        <dbReference type="ARBA" id="ARBA00022723"/>
    </source>
</evidence>
<feature type="compositionally biased region" description="Basic and acidic residues" evidence="9">
    <location>
        <begin position="308"/>
        <end position="322"/>
    </location>
</feature>
<evidence type="ECO:0000313" key="13">
    <source>
        <dbReference type="Proteomes" id="UP000593567"/>
    </source>
</evidence>
<keyword evidence="3 8" id="KW-0378">Hydrolase</keyword>
<accession>A0A7J7K373</accession>
<dbReference type="InterPro" id="IPR032456">
    <property type="entry name" value="Peptidase_M48_N"/>
</dbReference>
<dbReference type="GO" id="GO:0046872">
    <property type="term" value="F:metal ion binding"/>
    <property type="evidence" value="ECO:0007669"/>
    <property type="project" value="UniProtKB-UniRule"/>
</dbReference>
<keyword evidence="8" id="KW-0256">Endoplasmic reticulum</keyword>
<feature type="transmembrane region" description="Helical" evidence="8">
    <location>
        <begin position="12"/>
        <end position="33"/>
    </location>
</feature>
<dbReference type="EC" id="3.4.24.84" evidence="8"/>
<keyword evidence="1 8" id="KW-0645">Protease</keyword>
<feature type="domain" description="CAAX prenyl protease 1 N-terminal" evidence="11">
    <location>
        <begin position="38"/>
        <end position="220"/>
    </location>
</feature>
<keyword evidence="8" id="KW-1133">Transmembrane helix</keyword>
<dbReference type="InterPro" id="IPR001915">
    <property type="entry name" value="Peptidase_M48"/>
</dbReference>
<comment type="catalytic activity">
    <reaction evidence="6 8">
        <text>Hydrolyzes the peptide bond -P2-(S-farnesyl or geranylgeranyl)C-P1'-P2'-P3'-COOH where P1' and P2' are amino acids with aliphatic side chains and P3' is any C-terminal residue.</text>
        <dbReference type="EC" id="3.4.24.84"/>
    </reaction>
</comment>
<evidence type="ECO:0000256" key="6">
    <source>
        <dbReference type="ARBA" id="ARBA00044456"/>
    </source>
</evidence>
<proteinExistence type="inferred from homology"/>
<gene>
    <name evidence="12" type="ORF">EB796_009018</name>
</gene>
<dbReference type="Pfam" id="PF16491">
    <property type="entry name" value="Peptidase_M48_N"/>
    <property type="match status" value="1"/>
</dbReference>
<protein>
    <recommendedName>
        <fullName evidence="8">CAAX prenyl protease</fullName>
        <ecNumber evidence="8">3.4.24.84</ecNumber>
    </recommendedName>
</protein>
<keyword evidence="2 7" id="KW-0479">Metal-binding</keyword>
<evidence type="ECO:0000256" key="4">
    <source>
        <dbReference type="ARBA" id="ARBA00022833"/>
    </source>
</evidence>
<evidence type="ECO:0000313" key="12">
    <source>
        <dbReference type="EMBL" id="KAF6032677.1"/>
    </source>
</evidence>
<evidence type="ECO:0000256" key="7">
    <source>
        <dbReference type="PIRSR" id="PIRSR627057-2"/>
    </source>
</evidence>
<feature type="transmembrane region" description="Helical" evidence="8">
    <location>
        <begin position="71"/>
        <end position="95"/>
    </location>
</feature>
<keyword evidence="4 7" id="KW-0862">Zinc</keyword>
<comment type="function">
    <text evidence="8">Proteolytically removes the C-terminal three residues of farnesylated proteins.</text>
</comment>
<evidence type="ECO:0000256" key="9">
    <source>
        <dbReference type="SAM" id="MobiDB-lite"/>
    </source>
</evidence>
<feature type="compositionally biased region" description="Basic and acidic residues" evidence="9">
    <location>
        <begin position="285"/>
        <end position="295"/>
    </location>
</feature>
<keyword evidence="5 8" id="KW-0482">Metalloprotease</keyword>
<evidence type="ECO:0000256" key="8">
    <source>
        <dbReference type="RuleBase" id="RU366005"/>
    </source>
</evidence>
<comment type="cofactor">
    <cofactor evidence="7 8">
        <name>Zn(2+)</name>
        <dbReference type="ChEBI" id="CHEBI:29105"/>
    </cofactor>
    <text evidence="7 8">Binds 1 zinc ion per subunit.</text>
</comment>
<comment type="similarity">
    <text evidence="8">Belongs to the peptidase M48A family.</text>
</comment>
<feature type="transmembrane region" description="Helical" evidence="8">
    <location>
        <begin position="115"/>
        <end position="144"/>
    </location>
</feature>
<keyword evidence="8" id="KW-0812">Transmembrane</keyword>
<dbReference type="GO" id="GO:0071586">
    <property type="term" value="P:CAAX-box protein processing"/>
    <property type="evidence" value="ECO:0007669"/>
    <property type="project" value="UniProtKB-UniRule"/>
</dbReference>
<dbReference type="Pfam" id="PF01435">
    <property type="entry name" value="Peptidase_M48"/>
    <property type="match status" value="1"/>
</dbReference>